<evidence type="ECO:0000313" key="1">
    <source>
        <dbReference type="EMBL" id="MFC5429200.1"/>
    </source>
</evidence>
<keyword evidence="2" id="KW-1185">Reference proteome</keyword>
<gene>
    <name evidence="1" type="ORF">ACFPTO_10375</name>
</gene>
<dbReference type="RefSeq" id="WP_377711281.1">
    <property type="nucleotide sequence ID" value="NZ_JBHSMP010000013.1"/>
</dbReference>
<name>A0ABW0J8E0_9BURK</name>
<comment type="caution">
    <text evidence="1">The sequence shown here is derived from an EMBL/GenBank/DDBJ whole genome shotgun (WGS) entry which is preliminary data.</text>
</comment>
<dbReference type="EMBL" id="JBHSMP010000013">
    <property type="protein sequence ID" value="MFC5429200.1"/>
    <property type="molecule type" value="Genomic_DNA"/>
</dbReference>
<accession>A0ABW0J8E0</accession>
<organism evidence="1 2">
    <name type="scientific">Paraburkholderia denitrificans</name>
    <dbReference type="NCBI Taxonomy" id="694025"/>
    <lineage>
        <taxon>Bacteria</taxon>
        <taxon>Pseudomonadati</taxon>
        <taxon>Pseudomonadota</taxon>
        <taxon>Betaproteobacteria</taxon>
        <taxon>Burkholderiales</taxon>
        <taxon>Burkholderiaceae</taxon>
        <taxon>Paraburkholderia</taxon>
    </lineage>
</organism>
<proteinExistence type="predicted"/>
<sequence>MPFGRNRGFGYLLIVVASGIAHVSGAGLDETESRCDSGEEQLATSLCTLKAAA</sequence>
<evidence type="ECO:0000313" key="2">
    <source>
        <dbReference type="Proteomes" id="UP001596103"/>
    </source>
</evidence>
<reference evidence="2" key="1">
    <citation type="journal article" date="2019" name="Int. J. Syst. Evol. Microbiol.">
        <title>The Global Catalogue of Microorganisms (GCM) 10K type strain sequencing project: providing services to taxonomists for standard genome sequencing and annotation.</title>
        <authorList>
            <consortium name="The Broad Institute Genomics Platform"/>
            <consortium name="The Broad Institute Genome Sequencing Center for Infectious Disease"/>
            <person name="Wu L."/>
            <person name="Ma J."/>
        </authorList>
    </citation>
    <scope>NUCLEOTIDE SEQUENCE [LARGE SCALE GENOMIC DNA]</scope>
    <source>
        <strain evidence="2">CCUG 56042</strain>
    </source>
</reference>
<protein>
    <submittedName>
        <fullName evidence="1">Uncharacterized protein</fullName>
    </submittedName>
</protein>
<dbReference type="Proteomes" id="UP001596103">
    <property type="component" value="Unassembled WGS sequence"/>
</dbReference>